<proteinExistence type="predicted"/>
<dbReference type="EMBL" id="REGN01003233">
    <property type="protein sequence ID" value="RNA23720.1"/>
    <property type="molecule type" value="Genomic_DNA"/>
</dbReference>
<evidence type="ECO:0000313" key="1">
    <source>
        <dbReference type="EMBL" id="RNA23720.1"/>
    </source>
</evidence>
<name>A0A3M7RJZ9_BRAPC</name>
<organism evidence="1 2">
    <name type="scientific">Brachionus plicatilis</name>
    <name type="common">Marine rotifer</name>
    <name type="synonym">Brachionus muelleri</name>
    <dbReference type="NCBI Taxonomy" id="10195"/>
    <lineage>
        <taxon>Eukaryota</taxon>
        <taxon>Metazoa</taxon>
        <taxon>Spiralia</taxon>
        <taxon>Gnathifera</taxon>
        <taxon>Rotifera</taxon>
        <taxon>Eurotatoria</taxon>
        <taxon>Monogononta</taxon>
        <taxon>Pseudotrocha</taxon>
        <taxon>Ploima</taxon>
        <taxon>Brachionidae</taxon>
        <taxon>Brachionus</taxon>
    </lineage>
</organism>
<protein>
    <submittedName>
        <fullName evidence="1">Uncharacterized protein</fullName>
    </submittedName>
</protein>
<reference evidence="1 2" key="1">
    <citation type="journal article" date="2018" name="Sci. Rep.">
        <title>Genomic signatures of local adaptation to the degree of environmental predictability in rotifers.</title>
        <authorList>
            <person name="Franch-Gras L."/>
            <person name="Hahn C."/>
            <person name="Garcia-Roger E.M."/>
            <person name="Carmona M.J."/>
            <person name="Serra M."/>
            <person name="Gomez A."/>
        </authorList>
    </citation>
    <scope>NUCLEOTIDE SEQUENCE [LARGE SCALE GENOMIC DNA]</scope>
    <source>
        <strain evidence="1">HYR1</strain>
    </source>
</reference>
<dbReference type="AlphaFoldDB" id="A0A3M7RJZ9"/>
<dbReference type="Proteomes" id="UP000276133">
    <property type="component" value="Unassembled WGS sequence"/>
</dbReference>
<evidence type="ECO:0000313" key="2">
    <source>
        <dbReference type="Proteomes" id="UP000276133"/>
    </source>
</evidence>
<accession>A0A3M7RJZ9</accession>
<comment type="caution">
    <text evidence="1">The sequence shown here is derived from an EMBL/GenBank/DDBJ whole genome shotgun (WGS) entry which is preliminary data.</text>
</comment>
<gene>
    <name evidence="1" type="ORF">BpHYR1_050245</name>
</gene>
<sequence length="103" mass="11763">MQKLNGGLEDISVATIYRISVQIKTIKGPDYITCQFFFLNVRICDPLSYRIKSVPISHYRVYKKVVSHTTICGSAPARSLRDKFLYSLPGFLDRPKPAFDPHL</sequence>
<keyword evidence="2" id="KW-1185">Reference proteome</keyword>